<feature type="compositionally biased region" description="Low complexity" evidence="1">
    <location>
        <begin position="215"/>
        <end position="226"/>
    </location>
</feature>
<keyword evidence="4" id="KW-1185">Reference proteome</keyword>
<evidence type="ECO:0000256" key="1">
    <source>
        <dbReference type="SAM" id="MobiDB-lite"/>
    </source>
</evidence>
<feature type="region of interest" description="Disordered" evidence="1">
    <location>
        <begin position="182"/>
        <end position="242"/>
    </location>
</feature>
<proteinExistence type="predicted"/>
<dbReference type="Proteomes" id="UP000734854">
    <property type="component" value="Unassembled WGS sequence"/>
</dbReference>
<reference evidence="3 4" key="1">
    <citation type="submission" date="2020-08" db="EMBL/GenBank/DDBJ databases">
        <title>Plant Genome Project.</title>
        <authorList>
            <person name="Zhang R.-G."/>
        </authorList>
    </citation>
    <scope>NUCLEOTIDE SEQUENCE [LARGE SCALE GENOMIC DNA]</scope>
    <source>
        <tissue evidence="3">Rhizome</tissue>
    </source>
</reference>
<dbReference type="EMBL" id="JACMSC010000003">
    <property type="protein sequence ID" value="KAG6529785.1"/>
    <property type="molecule type" value="Genomic_DNA"/>
</dbReference>
<name>A0A8J5HS08_ZINOF</name>
<feature type="transmembrane region" description="Helical" evidence="2">
    <location>
        <begin position="124"/>
        <end position="143"/>
    </location>
</feature>
<organism evidence="3 4">
    <name type="scientific">Zingiber officinale</name>
    <name type="common">Ginger</name>
    <name type="synonym">Amomum zingiber</name>
    <dbReference type="NCBI Taxonomy" id="94328"/>
    <lineage>
        <taxon>Eukaryota</taxon>
        <taxon>Viridiplantae</taxon>
        <taxon>Streptophyta</taxon>
        <taxon>Embryophyta</taxon>
        <taxon>Tracheophyta</taxon>
        <taxon>Spermatophyta</taxon>
        <taxon>Magnoliopsida</taxon>
        <taxon>Liliopsida</taxon>
        <taxon>Zingiberales</taxon>
        <taxon>Zingiberaceae</taxon>
        <taxon>Zingiber</taxon>
    </lineage>
</organism>
<feature type="compositionally biased region" description="Basic and acidic residues" evidence="1">
    <location>
        <begin position="1"/>
        <end position="16"/>
    </location>
</feature>
<dbReference type="AlphaFoldDB" id="A0A8J5HS08"/>
<protein>
    <submittedName>
        <fullName evidence="3">Uncharacterized protein</fullName>
    </submittedName>
</protein>
<feature type="region of interest" description="Disordered" evidence="1">
    <location>
        <begin position="1"/>
        <end position="38"/>
    </location>
</feature>
<gene>
    <name evidence="3" type="ORF">ZIOFF_011999</name>
</gene>
<evidence type="ECO:0000256" key="2">
    <source>
        <dbReference type="SAM" id="Phobius"/>
    </source>
</evidence>
<feature type="compositionally biased region" description="Pro residues" evidence="1">
    <location>
        <begin position="183"/>
        <end position="194"/>
    </location>
</feature>
<feature type="transmembrane region" description="Helical" evidence="2">
    <location>
        <begin position="155"/>
        <end position="177"/>
    </location>
</feature>
<evidence type="ECO:0000313" key="4">
    <source>
        <dbReference type="Proteomes" id="UP000734854"/>
    </source>
</evidence>
<feature type="compositionally biased region" description="Polar residues" evidence="1">
    <location>
        <begin position="20"/>
        <end position="33"/>
    </location>
</feature>
<dbReference type="PANTHER" id="PTHR36787">
    <property type="entry name" value="TRANSMEMBRANE PROTEIN"/>
    <property type="match status" value="1"/>
</dbReference>
<comment type="caution">
    <text evidence="3">The sequence shown here is derived from an EMBL/GenBank/DDBJ whole genome shotgun (WGS) entry which is preliminary data.</text>
</comment>
<keyword evidence="2" id="KW-1133">Transmembrane helix</keyword>
<sequence>MAEDGRTAASESDPHLGTRTADSIDSVRPQTPDISGFKMPSTLVSPGMVPILNPEYNELGAGIYAIQCLPSMSPMPGFSPATLIPLKYNIPTRPSFGGISNEHGQEVRQQRGPQRQPVVRRLQFAFQLDLGLIIKLAAMVFLFSQDGSPQKLLLLIFFATFVYLYQTGALAPFIRWLQQAAAPPRPHAPPPQQNVPPLDHDGQHNSQPPGEHNNIDQPNQDQPPQNLEEVDGNQNHPQPERAGNNFWQVVKEIQMFVVGFLASLLPGYHPNND</sequence>
<keyword evidence="2" id="KW-0472">Membrane</keyword>
<evidence type="ECO:0000313" key="3">
    <source>
        <dbReference type="EMBL" id="KAG6529785.1"/>
    </source>
</evidence>
<keyword evidence="2" id="KW-0812">Transmembrane</keyword>
<accession>A0A8J5HS08</accession>